<keyword evidence="3" id="KW-0812">Transmembrane</keyword>
<keyword evidence="3" id="KW-1133">Transmembrane helix</keyword>
<dbReference type="RefSeq" id="WP_248345675.1">
    <property type="nucleotide sequence ID" value="NZ_AP025592.1"/>
</dbReference>
<dbReference type="SUPFAM" id="SSF111369">
    <property type="entry name" value="HlyD-like secretion proteins"/>
    <property type="match status" value="1"/>
</dbReference>
<reference evidence="6" key="1">
    <citation type="journal article" date="2022" name="Int. J. Syst. Evol. Microbiol.">
        <title>Anaeromyxobacter oryzae sp. nov., Anaeromyxobacter diazotrophicus sp. nov. and Anaeromyxobacter paludicola sp. nov., isolated from paddy soils.</title>
        <authorList>
            <person name="Itoh H."/>
            <person name="Xu Z."/>
            <person name="Mise K."/>
            <person name="Masuda Y."/>
            <person name="Ushijima N."/>
            <person name="Hayakawa C."/>
            <person name="Shiratori Y."/>
            <person name="Senoo K."/>
        </authorList>
    </citation>
    <scope>NUCLEOTIDE SEQUENCE [LARGE SCALE GENOMIC DNA]</scope>
    <source>
        <strain evidence="6">Red630</strain>
    </source>
</reference>
<dbReference type="NCBIfam" id="TIGR01730">
    <property type="entry name" value="RND_mfp"/>
    <property type="match status" value="1"/>
</dbReference>
<accession>A0ABN6N5Q6</accession>
<dbReference type="Gene3D" id="1.10.287.470">
    <property type="entry name" value="Helix hairpin bin"/>
    <property type="match status" value="1"/>
</dbReference>
<organism evidence="5 6">
    <name type="scientific">Anaeromyxobacter paludicola</name>
    <dbReference type="NCBI Taxonomy" id="2918171"/>
    <lineage>
        <taxon>Bacteria</taxon>
        <taxon>Pseudomonadati</taxon>
        <taxon>Myxococcota</taxon>
        <taxon>Myxococcia</taxon>
        <taxon>Myxococcales</taxon>
        <taxon>Cystobacterineae</taxon>
        <taxon>Anaeromyxobacteraceae</taxon>
        <taxon>Anaeromyxobacter</taxon>
    </lineage>
</organism>
<sequence>MDDRTRPSQPSPRAGSDRERTRHVTLVLVVAVLVCVAGALALALVRHHREAGQRDRLARAAAEGPRVLVATATRPSDVREVTLPGDVRAFWQTTLYAKVNGYVRRMDVDKGDRVKRGQVLAAIASPETDRQVDQARSTLQVRRRLARRVRALAPRGIVSQQDLDQANADLAIAEAELRRVQALQDYEVLRAPFDGVVTARYADPGALLSSTGSGQPVLEVSDPARSRVLVYVGQDVAPFVRLGDEGVLRVEQLPGLEVRARVRRMADALDPRSRSMLVELWPDPGGDPAFRLVPGLFVHVALKVKVPAMPAVPEEALVSRGEKLQVALVRDQKLHFVEVEPGATDGKTLQIRRGLSGGETVALSPPSDLGEGAAVQAVEPKKRQADAGGQQRRGRAGER</sequence>
<dbReference type="Proteomes" id="UP001162734">
    <property type="component" value="Chromosome"/>
</dbReference>
<feature type="region of interest" description="Disordered" evidence="2">
    <location>
        <begin position="377"/>
        <end position="399"/>
    </location>
</feature>
<keyword evidence="3" id="KW-0472">Membrane</keyword>
<keyword evidence="6" id="KW-1185">Reference proteome</keyword>
<dbReference type="PANTHER" id="PTHR30469:SF37">
    <property type="entry name" value="RAGD PROTEIN"/>
    <property type="match status" value="1"/>
</dbReference>
<evidence type="ECO:0000256" key="2">
    <source>
        <dbReference type="SAM" id="MobiDB-lite"/>
    </source>
</evidence>
<proteinExistence type="inferred from homology"/>
<dbReference type="Gene3D" id="2.40.420.20">
    <property type="match status" value="1"/>
</dbReference>
<dbReference type="Gene3D" id="2.40.30.170">
    <property type="match status" value="1"/>
</dbReference>
<name>A0ABN6N5Q6_9BACT</name>
<gene>
    <name evidence="5" type="ORF">AMPC_16120</name>
</gene>
<evidence type="ECO:0000256" key="3">
    <source>
        <dbReference type="SAM" id="Phobius"/>
    </source>
</evidence>
<evidence type="ECO:0000313" key="6">
    <source>
        <dbReference type="Proteomes" id="UP001162734"/>
    </source>
</evidence>
<dbReference type="InterPro" id="IPR006143">
    <property type="entry name" value="RND_pump_MFP"/>
</dbReference>
<feature type="transmembrane region" description="Helical" evidence="3">
    <location>
        <begin position="24"/>
        <end position="45"/>
    </location>
</feature>
<dbReference type="Gene3D" id="2.40.50.100">
    <property type="match status" value="1"/>
</dbReference>
<evidence type="ECO:0000256" key="1">
    <source>
        <dbReference type="ARBA" id="ARBA00009477"/>
    </source>
</evidence>
<feature type="domain" description="CzcB-like barrel-sandwich hybrid" evidence="4">
    <location>
        <begin position="95"/>
        <end position="210"/>
    </location>
</feature>
<comment type="similarity">
    <text evidence="1">Belongs to the membrane fusion protein (MFP) (TC 8.A.1) family.</text>
</comment>
<evidence type="ECO:0000313" key="5">
    <source>
        <dbReference type="EMBL" id="BDG08499.1"/>
    </source>
</evidence>
<dbReference type="Pfam" id="PF25973">
    <property type="entry name" value="BSH_CzcB"/>
    <property type="match status" value="1"/>
</dbReference>
<dbReference type="InterPro" id="IPR058647">
    <property type="entry name" value="BSH_CzcB-like"/>
</dbReference>
<dbReference type="EMBL" id="AP025592">
    <property type="protein sequence ID" value="BDG08499.1"/>
    <property type="molecule type" value="Genomic_DNA"/>
</dbReference>
<evidence type="ECO:0000259" key="4">
    <source>
        <dbReference type="Pfam" id="PF25973"/>
    </source>
</evidence>
<protein>
    <submittedName>
        <fullName evidence="5">Secretion protein HlyD</fullName>
    </submittedName>
</protein>
<dbReference type="PANTHER" id="PTHR30469">
    <property type="entry name" value="MULTIDRUG RESISTANCE PROTEIN MDTA"/>
    <property type="match status" value="1"/>
</dbReference>